<dbReference type="Proteomes" id="UP000664317">
    <property type="component" value="Unassembled WGS sequence"/>
</dbReference>
<protein>
    <recommendedName>
        <fullName evidence="3">DUF3078 domain-containing protein</fullName>
    </recommendedName>
</protein>
<comment type="caution">
    <text evidence="1">The sequence shown here is derived from an EMBL/GenBank/DDBJ whole genome shotgun (WGS) entry which is preliminary data.</text>
</comment>
<evidence type="ECO:0000313" key="2">
    <source>
        <dbReference type="Proteomes" id="UP000664317"/>
    </source>
</evidence>
<reference evidence="1 2" key="1">
    <citation type="submission" date="2021-03" db="EMBL/GenBank/DDBJ databases">
        <title>novel species isolated from a fishpond in China.</title>
        <authorList>
            <person name="Lu H."/>
            <person name="Cai Z."/>
        </authorList>
    </citation>
    <scope>NUCLEOTIDE SEQUENCE [LARGE SCALE GENOMIC DNA]</scope>
    <source>
        <strain evidence="1 2">H41</strain>
    </source>
</reference>
<accession>A0ABS3C9C0</accession>
<proteinExistence type="predicted"/>
<name>A0ABS3C9C0_9BACT</name>
<dbReference type="EMBL" id="JAFKCT010000008">
    <property type="protein sequence ID" value="MBN7812761.1"/>
    <property type="molecule type" value="Genomic_DNA"/>
</dbReference>
<gene>
    <name evidence="1" type="ORF">J0A68_17535</name>
</gene>
<keyword evidence="2" id="KW-1185">Reference proteome</keyword>
<dbReference type="RefSeq" id="WP_206579531.1">
    <property type="nucleotide sequence ID" value="NZ_JAFKCT010000008.1"/>
</dbReference>
<evidence type="ECO:0008006" key="3">
    <source>
        <dbReference type="Google" id="ProtNLM"/>
    </source>
</evidence>
<evidence type="ECO:0000313" key="1">
    <source>
        <dbReference type="EMBL" id="MBN7812761.1"/>
    </source>
</evidence>
<organism evidence="1 2">
    <name type="scientific">Algoriphagus oliviformis</name>
    <dbReference type="NCBI Taxonomy" id="2811231"/>
    <lineage>
        <taxon>Bacteria</taxon>
        <taxon>Pseudomonadati</taxon>
        <taxon>Bacteroidota</taxon>
        <taxon>Cytophagia</taxon>
        <taxon>Cytophagales</taxon>
        <taxon>Cyclobacteriaceae</taxon>
        <taxon>Algoriphagus</taxon>
    </lineage>
</organism>
<sequence>MKVFRFALLLVCGVTLWPAGHSPLRAQGIKHFDGTISATNNGISIIPSFSLGRPAVFFDLSAGGERLSFDPMFRFGMNGKPWSFVFWWRYKILKDSRFTLGAGAHPAFIFQDREVVIDGKTETMFVANRYLAGELTPMYKVSDHLSTGLYYLHGEGFNPTGPKRTDFVAWNTVLSDLRIVKDLMLRVNPQLYFLRVDQTSGFYVSSSFTLTKEDFPIGVQTLFNQKIDSTVPGDDLVWNVSLLYTFANDYRKDKN</sequence>